<sequence length="47" mass="5285">IGKVLLWMCYYGVVAVRLMVLAFVVSGMVVRLVVEEPVMVTEELNND</sequence>
<keyword evidence="1" id="KW-1133">Transmembrane helix</keyword>
<dbReference type="EMBL" id="BKCJ010356808">
    <property type="protein sequence ID" value="GFA02062.1"/>
    <property type="molecule type" value="Genomic_DNA"/>
</dbReference>
<feature type="transmembrane region" description="Helical" evidence="1">
    <location>
        <begin position="7"/>
        <end position="34"/>
    </location>
</feature>
<comment type="caution">
    <text evidence="2">The sequence shown here is derived from an EMBL/GenBank/DDBJ whole genome shotgun (WGS) entry which is preliminary data.</text>
</comment>
<proteinExistence type="predicted"/>
<name>A0A699J0L0_TANCI</name>
<dbReference type="AlphaFoldDB" id="A0A699J0L0"/>
<reference evidence="2" key="1">
    <citation type="journal article" date="2019" name="Sci. Rep.">
        <title>Draft genome of Tanacetum cinerariifolium, the natural source of mosquito coil.</title>
        <authorList>
            <person name="Yamashiro T."/>
            <person name="Shiraishi A."/>
            <person name="Satake H."/>
            <person name="Nakayama K."/>
        </authorList>
    </citation>
    <scope>NUCLEOTIDE SEQUENCE</scope>
</reference>
<evidence type="ECO:0000256" key="1">
    <source>
        <dbReference type="SAM" id="Phobius"/>
    </source>
</evidence>
<gene>
    <name evidence="2" type="ORF">Tci_574034</name>
</gene>
<evidence type="ECO:0000313" key="2">
    <source>
        <dbReference type="EMBL" id="GFA02062.1"/>
    </source>
</evidence>
<feature type="non-terminal residue" evidence="2">
    <location>
        <position position="1"/>
    </location>
</feature>
<organism evidence="2">
    <name type="scientific">Tanacetum cinerariifolium</name>
    <name type="common">Dalmatian daisy</name>
    <name type="synonym">Chrysanthemum cinerariifolium</name>
    <dbReference type="NCBI Taxonomy" id="118510"/>
    <lineage>
        <taxon>Eukaryota</taxon>
        <taxon>Viridiplantae</taxon>
        <taxon>Streptophyta</taxon>
        <taxon>Embryophyta</taxon>
        <taxon>Tracheophyta</taxon>
        <taxon>Spermatophyta</taxon>
        <taxon>Magnoliopsida</taxon>
        <taxon>eudicotyledons</taxon>
        <taxon>Gunneridae</taxon>
        <taxon>Pentapetalae</taxon>
        <taxon>asterids</taxon>
        <taxon>campanulids</taxon>
        <taxon>Asterales</taxon>
        <taxon>Asteraceae</taxon>
        <taxon>Asteroideae</taxon>
        <taxon>Anthemideae</taxon>
        <taxon>Anthemidinae</taxon>
        <taxon>Tanacetum</taxon>
    </lineage>
</organism>
<keyword evidence="1" id="KW-0472">Membrane</keyword>
<keyword evidence="1" id="KW-0812">Transmembrane</keyword>
<protein>
    <submittedName>
        <fullName evidence="2">Adipose-regulatory protein, seipin</fullName>
    </submittedName>
</protein>
<accession>A0A699J0L0</accession>